<comment type="caution">
    <text evidence="10">The sequence shown here is derived from an EMBL/GenBank/DDBJ whole genome shotgun (WGS) entry which is preliminary data.</text>
</comment>
<dbReference type="GO" id="GO:0016413">
    <property type="term" value="F:O-acetyltransferase activity"/>
    <property type="evidence" value="ECO:0007669"/>
    <property type="project" value="InterPro"/>
</dbReference>
<evidence type="ECO:0000259" key="9">
    <source>
        <dbReference type="Pfam" id="PF14416"/>
    </source>
</evidence>
<keyword evidence="4" id="KW-0735">Signal-anchor</keyword>
<dbReference type="AlphaFoldDB" id="A0AAD8GU28"/>
<name>A0AAD8GU28_9APIA</name>
<keyword evidence="11" id="KW-1185">Reference proteome</keyword>
<sequence>MEKQKSFSIKPTRFMVFSFTVSFSLSLLAFFSIWVIHSTPILHQETHFNFGSGHDPVGDFSTNSSNEVKDAILIGTQLRESVNASGFSNFSRKDQETHFDFGSGHDPVGDFSTNSSNAVKDAILIDTQLKESVNTSGVSNFSRKDCDLNDTQDSLSHLNGSVHSVGELISSVLIAPKQKVNKSLDFDGVVINGNGSESLFGKVEVSKNSEIQESTSKKSCDVSKGKWVFDDSYPLYTNATCPFIDEGFSCQTNGRLDKDYMKWRWQPDDCDIPRFNATAMLNLIRGKRLVFVGDSINRNQWESMLCLLMGGIKDPKRVFEARGRRITKEKGNYCFKFLDYKCTVEFYVSHYLVHEGKARVGKKRLQTLRIDTMDRGASRWKGADIIVFNTAHWWSHYKTKSGVNYYQEGQQVHPRLDVSTAFQKALMTWGSWLDKYINPRKTLVFFRSSAPSHFRGGQWNAGGHCREASQPLNKTSRTTYSEKNIILEEVLRQMKIPVTILNITSFSDYRVDGHPSVYGRSSGKSSSSGGQDCSHWCLPGVPDTWNELLYFYLQS</sequence>
<dbReference type="PANTHER" id="PTHR32285:SF19">
    <property type="entry name" value="PROTEIN TRICHOME BIREFRINGENCE-LIKE 6"/>
    <property type="match status" value="1"/>
</dbReference>
<evidence type="ECO:0000256" key="3">
    <source>
        <dbReference type="ARBA" id="ARBA00022692"/>
    </source>
</evidence>
<reference evidence="10" key="2">
    <citation type="submission" date="2023-05" db="EMBL/GenBank/DDBJ databases">
        <authorList>
            <person name="Schelkunov M.I."/>
        </authorList>
    </citation>
    <scope>NUCLEOTIDE SEQUENCE</scope>
    <source>
        <strain evidence="10">Hsosn_3</strain>
        <tissue evidence="10">Leaf</tissue>
    </source>
</reference>
<dbReference type="EMBL" id="JAUIZM010000011">
    <property type="protein sequence ID" value="KAK1354327.1"/>
    <property type="molecule type" value="Genomic_DNA"/>
</dbReference>
<dbReference type="PANTHER" id="PTHR32285">
    <property type="entry name" value="PROTEIN TRICHOME BIREFRINGENCE-LIKE 9-RELATED"/>
    <property type="match status" value="1"/>
</dbReference>
<evidence type="ECO:0000256" key="4">
    <source>
        <dbReference type="ARBA" id="ARBA00022968"/>
    </source>
</evidence>
<evidence type="ECO:0000256" key="5">
    <source>
        <dbReference type="ARBA" id="ARBA00022989"/>
    </source>
</evidence>
<keyword evidence="5 7" id="KW-1133">Transmembrane helix</keyword>
<evidence type="ECO:0000256" key="2">
    <source>
        <dbReference type="ARBA" id="ARBA00007727"/>
    </source>
</evidence>
<dbReference type="InterPro" id="IPR029962">
    <property type="entry name" value="TBL"/>
</dbReference>
<evidence type="ECO:0000259" key="8">
    <source>
        <dbReference type="Pfam" id="PF13839"/>
    </source>
</evidence>
<feature type="domain" description="Trichome birefringence-like N-terminal" evidence="9">
    <location>
        <begin position="218"/>
        <end position="271"/>
    </location>
</feature>
<evidence type="ECO:0000313" key="11">
    <source>
        <dbReference type="Proteomes" id="UP001237642"/>
    </source>
</evidence>
<dbReference type="InterPro" id="IPR026057">
    <property type="entry name" value="TBL_C"/>
</dbReference>
<dbReference type="InterPro" id="IPR025846">
    <property type="entry name" value="TBL_N"/>
</dbReference>
<feature type="domain" description="Trichome birefringence-like C-terminal" evidence="8">
    <location>
        <begin position="272"/>
        <end position="550"/>
    </location>
</feature>
<dbReference type="GO" id="GO:0016020">
    <property type="term" value="C:membrane"/>
    <property type="evidence" value="ECO:0007669"/>
    <property type="project" value="UniProtKB-SubCell"/>
</dbReference>
<dbReference type="Pfam" id="PF14416">
    <property type="entry name" value="PMR5N"/>
    <property type="match status" value="1"/>
</dbReference>
<evidence type="ECO:0000313" key="10">
    <source>
        <dbReference type="EMBL" id="KAK1354327.1"/>
    </source>
</evidence>
<comment type="similarity">
    <text evidence="2">Belongs to the PC-esterase family. TBL subfamily.</text>
</comment>
<keyword evidence="3 7" id="KW-0812">Transmembrane</keyword>
<keyword evidence="6 7" id="KW-0472">Membrane</keyword>
<feature type="transmembrane region" description="Helical" evidence="7">
    <location>
        <begin position="12"/>
        <end position="36"/>
    </location>
</feature>
<gene>
    <name evidence="10" type="ORF">POM88_047583</name>
</gene>
<protein>
    <submittedName>
        <fullName evidence="10">Protein trichome birefringence-like 6</fullName>
    </submittedName>
</protein>
<accession>A0AAD8GU28</accession>
<reference evidence="10" key="1">
    <citation type="submission" date="2023-02" db="EMBL/GenBank/DDBJ databases">
        <title>Genome of toxic invasive species Heracleum sosnowskyi carries increased number of genes despite the absence of recent whole-genome duplications.</title>
        <authorList>
            <person name="Schelkunov M."/>
            <person name="Shtratnikova V."/>
            <person name="Makarenko M."/>
            <person name="Klepikova A."/>
            <person name="Omelchenko D."/>
            <person name="Novikova G."/>
            <person name="Obukhova E."/>
            <person name="Bogdanov V."/>
            <person name="Penin A."/>
            <person name="Logacheva M."/>
        </authorList>
    </citation>
    <scope>NUCLEOTIDE SEQUENCE</scope>
    <source>
        <strain evidence="10">Hsosn_3</strain>
        <tissue evidence="10">Leaf</tissue>
    </source>
</reference>
<organism evidence="10 11">
    <name type="scientific">Heracleum sosnowskyi</name>
    <dbReference type="NCBI Taxonomy" id="360622"/>
    <lineage>
        <taxon>Eukaryota</taxon>
        <taxon>Viridiplantae</taxon>
        <taxon>Streptophyta</taxon>
        <taxon>Embryophyta</taxon>
        <taxon>Tracheophyta</taxon>
        <taxon>Spermatophyta</taxon>
        <taxon>Magnoliopsida</taxon>
        <taxon>eudicotyledons</taxon>
        <taxon>Gunneridae</taxon>
        <taxon>Pentapetalae</taxon>
        <taxon>asterids</taxon>
        <taxon>campanulids</taxon>
        <taxon>Apiales</taxon>
        <taxon>Apiaceae</taxon>
        <taxon>Apioideae</taxon>
        <taxon>apioid superclade</taxon>
        <taxon>Tordylieae</taxon>
        <taxon>Tordyliinae</taxon>
        <taxon>Heracleum</taxon>
    </lineage>
</organism>
<dbReference type="Pfam" id="PF13839">
    <property type="entry name" value="PC-Esterase"/>
    <property type="match status" value="1"/>
</dbReference>
<evidence type="ECO:0000256" key="6">
    <source>
        <dbReference type="ARBA" id="ARBA00023136"/>
    </source>
</evidence>
<dbReference type="GO" id="GO:0005794">
    <property type="term" value="C:Golgi apparatus"/>
    <property type="evidence" value="ECO:0007669"/>
    <property type="project" value="TreeGrafter"/>
</dbReference>
<evidence type="ECO:0000256" key="1">
    <source>
        <dbReference type="ARBA" id="ARBA00004167"/>
    </source>
</evidence>
<comment type="subcellular location">
    <subcellularLocation>
        <location evidence="1">Membrane</location>
        <topology evidence="1">Single-pass membrane protein</topology>
    </subcellularLocation>
</comment>
<dbReference type="Proteomes" id="UP001237642">
    <property type="component" value="Unassembled WGS sequence"/>
</dbReference>
<evidence type="ECO:0000256" key="7">
    <source>
        <dbReference type="SAM" id="Phobius"/>
    </source>
</evidence>
<proteinExistence type="inferred from homology"/>